<dbReference type="EMBL" id="MCFA01000222">
    <property type="protein sequence ID" value="ORX98088.1"/>
    <property type="molecule type" value="Genomic_DNA"/>
</dbReference>
<dbReference type="InterPro" id="IPR058940">
    <property type="entry name" value="mS26_fungi"/>
</dbReference>
<protein>
    <submittedName>
        <fullName evidence="1">Uncharacterized protein</fullName>
    </submittedName>
</protein>
<reference evidence="1 2" key="1">
    <citation type="submission" date="2016-07" db="EMBL/GenBank/DDBJ databases">
        <title>Pervasive Adenine N6-methylation of Active Genes in Fungi.</title>
        <authorList>
            <consortium name="DOE Joint Genome Institute"/>
            <person name="Mondo S.J."/>
            <person name="Dannebaum R.O."/>
            <person name="Kuo R.C."/>
            <person name="Labutti K."/>
            <person name="Haridas S."/>
            <person name="Kuo A."/>
            <person name="Salamov A."/>
            <person name="Ahrendt S.R."/>
            <person name="Lipzen A."/>
            <person name="Sullivan W."/>
            <person name="Andreopoulos W.B."/>
            <person name="Clum A."/>
            <person name="Lindquist E."/>
            <person name="Daum C."/>
            <person name="Ramamoorthy G.K."/>
            <person name="Gryganskyi A."/>
            <person name="Culley D."/>
            <person name="Magnuson J.K."/>
            <person name="James T.Y."/>
            <person name="O'Malley M.A."/>
            <person name="Stajich J.E."/>
            <person name="Spatafora J.W."/>
            <person name="Visel A."/>
            <person name="Grigoriev I.V."/>
        </authorList>
    </citation>
    <scope>NUCLEOTIDE SEQUENCE [LARGE SCALE GENOMIC DNA]</scope>
    <source>
        <strain evidence="1 2">CBS 115471</strain>
    </source>
</reference>
<organism evidence="1 2">
    <name type="scientific">Clohesyomyces aquaticus</name>
    <dbReference type="NCBI Taxonomy" id="1231657"/>
    <lineage>
        <taxon>Eukaryota</taxon>
        <taxon>Fungi</taxon>
        <taxon>Dikarya</taxon>
        <taxon>Ascomycota</taxon>
        <taxon>Pezizomycotina</taxon>
        <taxon>Dothideomycetes</taxon>
        <taxon>Pleosporomycetidae</taxon>
        <taxon>Pleosporales</taxon>
        <taxon>Lindgomycetaceae</taxon>
        <taxon>Clohesyomyces</taxon>
    </lineage>
</organism>
<proteinExistence type="predicted"/>
<dbReference type="OrthoDB" id="5223508at2759"/>
<evidence type="ECO:0000313" key="2">
    <source>
        <dbReference type="Proteomes" id="UP000193144"/>
    </source>
</evidence>
<sequence>MPPRIPVRFPWAPKPSLTPLNSPLCLRTFTSTPPTLALGPESPNYIEVPKPVQPTFPPKPIIKGVLPVPRSVFHNRGPHSKATPEFLSATTQDPKHQNVPRAGRHHPDKDYILYKQRLAASRKQALRDGVTQLHARKLAIEQYEKSRIQKLQDTNRALAFAPPRTSDVLTSTTISKTIQDYLQDKLPATSRSDITRSRRKAFKKRMSRHAAVRQSRLHDLYTKAREFVVDEQGLDEAIEKAFGTEQEPMRWDSRGNMFVGAEGGSPWHGPMPDGVSDMLQRLRTGEGVGLATERVKKVAEELTGGKM</sequence>
<accession>A0A1Y1YJG2</accession>
<comment type="caution">
    <text evidence="1">The sequence shown here is derived from an EMBL/GenBank/DDBJ whole genome shotgun (WGS) entry which is preliminary data.</text>
</comment>
<gene>
    <name evidence="1" type="ORF">BCR34DRAFT_577523</name>
</gene>
<dbReference type="STRING" id="1231657.A0A1Y1YJG2"/>
<evidence type="ECO:0000313" key="1">
    <source>
        <dbReference type="EMBL" id="ORX98088.1"/>
    </source>
</evidence>
<keyword evidence="2" id="KW-1185">Reference proteome</keyword>
<dbReference type="AlphaFoldDB" id="A0A1Y1YJG2"/>
<dbReference type="Pfam" id="PF26163">
    <property type="entry name" value="mS26"/>
    <property type="match status" value="1"/>
</dbReference>
<name>A0A1Y1YJG2_9PLEO</name>
<dbReference type="Proteomes" id="UP000193144">
    <property type="component" value="Unassembled WGS sequence"/>
</dbReference>
<dbReference type="CDD" id="cd23703">
    <property type="entry name" value="mS26_PET12"/>
    <property type="match status" value="1"/>
</dbReference>